<evidence type="ECO:0008006" key="3">
    <source>
        <dbReference type="Google" id="ProtNLM"/>
    </source>
</evidence>
<reference evidence="1 2" key="1">
    <citation type="submission" date="2019-07" db="EMBL/GenBank/DDBJ databases">
        <title>Shewanella sp. YLB-06 whole genomic sequence.</title>
        <authorList>
            <person name="Yu L."/>
        </authorList>
    </citation>
    <scope>NUCLEOTIDE SEQUENCE [LARGE SCALE GENOMIC DNA]</scope>
    <source>
        <strain evidence="1 2">YLB-06</strain>
    </source>
</reference>
<keyword evidence="2" id="KW-1185">Reference proteome</keyword>
<sequence length="108" mass="12642">MQMLIELDEINKNLTNCLASLEKTPAEDKSADELVQKLHECVERRQFILDKILQSLNAEDKQMLEKQLQLTQKFEQQAQIILRHRQELLHLGSKTKRQINVYKSIGAK</sequence>
<evidence type="ECO:0000313" key="2">
    <source>
        <dbReference type="Proteomes" id="UP000315947"/>
    </source>
</evidence>
<proteinExistence type="predicted"/>
<protein>
    <recommendedName>
        <fullName evidence="3">Flagellar protein FliT</fullName>
    </recommendedName>
</protein>
<name>A0ABX5X0F9_9GAMM</name>
<accession>A0ABX5X0F9</accession>
<dbReference type="EMBL" id="CP041614">
    <property type="protein sequence ID" value="QDO83458.1"/>
    <property type="molecule type" value="Genomic_DNA"/>
</dbReference>
<organism evidence="1 2">
    <name type="scientific">Shewanella psychropiezotolerans</name>
    <dbReference type="NCBI Taxonomy" id="2593655"/>
    <lineage>
        <taxon>Bacteria</taxon>
        <taxon>Pseudomonadati</taxon>
        <taxon>Pseudomonadota</taxon>
        <taxon>Gammaproteobacteria</taxon>
        <taxon>Alteromonadales</taxon>
        <taxon>Shewanellaceae</taxon>
        <taxon>Shewanella</taxon>
    </lineage>
</organism>
<dbReference type="SUPFAM" id="SSF143113">
    <property type="entry name" value="NAP-like"/>
    <property type="match status" value="1"/>
</dbReference>
<dbReference type="Proteomes" id="UP000315947">
    <property type="component" value="Chromosome"/>
</dbReference>
<dbReference type="InterPro" id="IPR037231">
    <property type="entry name" value="NAP-like_sf"/>
</dbReference>
<evidence type="ECO:0000313" key="1">
    <source>
        <dbReference type="EMBL" id="QDO83458.1"/>
    </source>
</evidence>
<gene>
    <name evidence="1" type="ORF">FM037_09715</name>
</gene>